<keyword evidence="6" id="KW-0413">Isomerase</keyword>
<evidence type="ECO:0000259" key="1">
    <source>
        <dbReference type="Pfam" id="PF09818"/>
    </source>
</evidence>
<evidence type="ECO:0000313" key="8">
    <source>
        <dbReference type="Proteomes" id="UP000288051"/>
    </source>
</evidence>
<sequence>MRRLEELFTFLASLEGRPYPFYKDLKGTWRGEGFDLRFVHVQGDPFATPSVVEVRYPARALEKLRVYRHPTGKVAVEDFLLRALKARFRHLPFYGGSGHSGRVFVEVESPKVLRRAGAHLGQEALYLRFRVGLPASGRRILGKEAERLFRALGEHLRGFLWELDGRALVSQVQQVEDFAYIQESLPQRGLVAFVGDGAILPRESGVSQKPLRGAVPFQSPPSLRVSFRVPHKGEVVGMGLPQGVTLITGGGFHGKTTLLEALIHGVYPHIPGDGREWVVAHALAQRVQSEDGRSVKGVDLRPFVHDLPLGQDTSFFSTEDASGSTSLAAAILEALELGARVLLLDEDTSATNLLVRDARMQALVQRETLTPLLDRVQDFKARGISLILVVGGVGDYLDLADTVLLLEEYRPREATLEAKAIAQAHPTGRAFGESRYPLAVASRAPLPESFDPRRGRKARVKGRGLRELVYGEEVVDLSALDLFENAQVRALGAWFQRLWRQADGKTPLRKLVEAVPGGIEDLFSLEEAPEVAEVRPLELGAAVNRLRSLEVRRGEG</sequence>
<protein>
    <submittedName>
        <fullName evidence="6">Isopentenyl-diphosphate delta-isomerase</fullName>
    </submittedName>
</protein>
<dbReference type="GO" id="GO:0016853">
    <property type="term" value="F:isomerase activity"/>
    <property type="evidence" value="ECO:0007669"/>
    <property type="project" value="UniProtKB-KW"/>
</dbReference>
<evidence type="ECO:0000313" key="7">
    <source>
        <dbReference type="Proteomes" id="UP000286712"/>
    </source>
</evidence>
<dbReference type="Pfam" id="PF20446">
    <property type="entry name" value="ABC_N"/>
    <property type="match status" value="1"/>
</dbReference>
<proteinExistence type="predicted"/>
<dbReference type="Pfam" id="PF09818">
    <property type="entry name" value="ABC_ATPase"/>
    <property type="match status" value="1"/>
</dbReference>
<evidence type="ECO:0000259" key="2">
    <source>
        <dbReference type="Pfam" id="PF20446"/>
    </source>
</evidence>
<dbReference type="InterPro" id="IPR019195">
    <property type="entry name" value="ABC_ATPase_put"/>
</dbReference>
<evidence type="ECO:0000313" key="4">
    <source>
        <dbReference type="EMBL" id="RTH04682.1"/>
    </source>
</evidence>
<dbReference type="PANTHER" id="PTHR38149:SF1">
    <property type="entry name" value="ATPASE"/>
    <property type="match status" value="1"/>
</dbReference>
<feature type="domain" description="ATPase of the ABC class N-terminal" evidence="2">
    <location>
        <begin position="5"/>
        <end position="160"/>
    </location>
</feature>
<dbReference type="SUPFAM" id="SSF52540">
    <property type="entry name" value="P-loop containing nucleoside triphosphate hydrolases"/>
    <property type="match status" value="1"/>
</dbReference>
<evidence type="ECO:0000259" key="3">
    <source>
        <dbReference type="Pfam" id="PF21117"/>
    </source>
</evidence>
<feature type="domain" description="MRB1590-like C-terminal" evidence="3">
    <location>
        <begin position="459"/>
        <end position="552"/>
    </location>
</feature>
<dbReference type="InterPro" id="IPR049069">
    <property type="entry name" value="MRB1590-like_C"/>
</dbReference>
<dbReference type="InterPro" id="IPR027417">
    <property type="entry name" value="P-loop_NTPase"/>
</dbReference>
<name>A0A430S8K9_THESC</name>
<dbReference type="RefSeq" id="WP_019550222.1">
    <property type="nucleotide sequence ID" value="NZ_PELM01000044.1"/>
</dbReference>
<evidence type="ECO:0000313" key="5">
    <source>
        <dbReference type="EMBL" id="RTH27119.1"/>
    </source>
</evidence>
<dbReference type="GeneID" id="93866104"/>
<feature type="domain" description="ATPase of the ABC class C-terminal" evidence="1">
    <location>
        <begin position="166"/>
        <end position="437"/>
    </location>
</feature>
<dbReference type="InterPro" id="IPR046834">
    <property type="entry name" value="ABC_ATPase_C"/>
</dbReference>
<dbReference type="Proteomes" id="UP000286712">
    <property type="component" value="Unassembled WGS sequence"/>
</dbReference>
<accession>A0A430S8K9</accession>
<reference evidence="7 8" key="1">
    <citation type="journal article" date="2019" name="Extremophiles">
        <title>Biogeography of thermophiles and predominance of Thermus scotoductus in domestic water heaters.</title>
        <authorList>
            <person name="Wilpiszeski R.L."/>
            <person name="Zhang Z."/>
            <person name="House C.H."/>
        </authorList>
    </citation>
    <scope>NUCLEOTIDE SEQUENCE [LARGE SCALE GENOMIC DNA]</scope>
    <source>
        <strain evidence="6 8">24_S24</strain>
        <strain evidence="5 7">27_S27</strain>
        <strain evidence="4 9">38_S38</strain>
    </source>
</reference>
<evidence type="ECO:0000313" key="9">
    <source>
        <dbReference type="Proteomes" id="UP000288082"/>
    </source>
</evidence>
<dbReference type="Pfam" id="PF21117">
    <property type="entry name" value="MRB1590_C"/>
    <property type="match status" value="1"/>
</dbReference>
<evidence type="ECO:0000313" key="6">
    <source>
        <dbReference type="EMBL" id="RTH31967.1"/>
    </source>
</evidence>
<dbReference type="EMBL" id="PELW01000077">
    <property type="protein sequence ID" value="RTH27119.1"/>
    <property type="molecule type" value="Genomic_DNA"/>
</dbReference>
<organism evidence="6 8">
    <name type="scientific">Thermus scotoductus</name>
    <dbReference type="NCBI Taxonomy" id="37636"/>
    <lineage>
        <taxon>Bacteria</taxon>
        <taxon>Thermotogati</taxon>
        <taxon>Deinococcota</taxon>
        <taxon>Deinococci</taxon>
        <taxon>Thermales</taxon>
        <taxon>Thermaceae</taxon>
        <taxon>Thermus</taxon>
    </lineage>
</organism>
<dbReference type="EMBL" id="PELM01000044">
    <property type="protein sequence ID" value="RTH04682.1"/>
    <property type="molecule type" value="Genomic_DNA"/>
</dbReference>
<dbReference type="PANTHER" id="PTHR38149">
    <property type="entry name" value="ATPASE"/>
    <property type="match status" value="1"/>
</dbReference>
<gene>
    <name evidence="6" type="ORF">CSW37_13080</name>
    <name evidence="5" type="ORF">CSW40_03720</name>
    <name evidence="4" type="ORF">CSW50_02200</name>
</gene>
<comment type="caution">
    <text evidence="6">The sequence shown here is derived from an EMBL/GenBank/DDBJ whole genome shotgun (WGS) entry which is preliminary data.</text>
</comment>
<dbReference type="Proteomes" id="UP000288082">
    <property type="component" value="Unassembled WGS sequence"/>
</dbReference>
<dbReference type="Proteomes" id="UP000288051">
    <property type="component" value="Unassembled WGS sequence"/>
</dbReference>
<dbReference type="EMBL" id="PELZ01000468">
    <property type="protein sequence ID" value="RTH31967.1"/>
    <property type="molecule type" value="Genomic_DNA"/>
</dbReference>
<dbReference type="AlphaFoldDB" id="A0A430S8K9"/>
<dbReference type="InterPro" id="IPR046833">
    <property type="entry name" value="ABC_N"/>
</dbReference>